<feature type="region of interest" description="Disordered" evidence="15">
    <location>
        <begin position="223"/>
        <end position="291"/>
    </location>
</feature>
<evidence type="ECO:0000256" key="7">
    <source>
        <dbReference type="ARBA" id="ARBA00022771"/>
    </source>
</evidence>
<name>A0AA41MGT1_SCICA</name>
<dbReference type="InterPro" id="IPR012317">
    <property type="entry name" value="Poly(ADP-ribose)pol_cat_dom"/>
</dbReference>
<comment type="caution">
    <text evidence="19">The sequence shown here is derived from an EMBL/GenBank/DDBJ whole genome shotgun (WGS) entry which is preliminary data.</text>
</comment>
<keyword evidence="6" id="KW-0677">Repeat</keyword>
<keyword evidence="5 14" id="KW-0479">Metal-binding</keyword>
<organism evidence="19 20">
    <name type="scientific">Sciurus carolinensis</name>
    <name type="common">Eastern gray squirrel</name>
    <dbReference type="NCBI Taxonomy" id="30640"/>
    <lineage>
        <taxon>Eukaryota</taxon>
        <taxon>Metazoa</taxon>
        <taxon>Chordata</taxon>
        <taxon>Craniata</taxon>
        <taxon>Vertebrata</taxon>
        <taxon>Euteleostomi</taxon>
        <taxon>Mammalia</taxon>
        <taxon>Eutheria</taxon>
        <taxon>Euarchontoglires</taxon>
        <taxon>Glires</taxon>
        <taxon>Rodentia</taxon>
        <taxon>Sciuromorpha</taxon>
        <taxon>Sciuridae</taxon>
        <taxon>Sciurinae</taxon>
        <taxon>Sciurini</taxon>
        <taxon>Sciurus</taxon>
    </lineage>
</organism>
<dbReference type="Pfam" id="PF23466">
    <property type="entry name" value="WWE_4"/>
    <property type="match status" value="1"/>
</dbReference>
<evidence type="ECO:0000256" key="11">
    <source>
        <dbReference type="ARBA" id="ARBA00070740"/>
    </source>
</evidence>
<proteinExistence type="inferred from homology"/>
<dbReference type="InterPro" id="IPR041360">
    <property type="entry name" value="ZAP_HTH"/>
</dbReference>
<keyword evidence="9" id="KW-0539">Nucleus</keyword>
<dbReference type="Gene3D" id="3.30.720.50">
    <property type="match status" value="1"/>
</dbReference>
<dbReference type="InterPro" id="IPR051712">
    <property type="entry name" value="ARTD-AVP"/>
</dbReference>
<evidence type="ECO:0000256" key="2">
    <source>
        <dbReference type="ARBA" id="ARBA00004496"/>
    </source>
</evidence>
<keyword evidence="7 14" id="KW-0863">Zinc-finger</keyword>
<evidence type="ECO:0000256" key="12">
    <source>
        <dbReference type="ARBA" id="ARBA00082031"/>
    </source>
</evidence>
<dbReference type="Gene3D" id="3.90.228.10">
    <property type="match status" value="1"/>
</dbReference>
<keyword evidence="4" id="KW-0597">Phosphoprotein</keyword>
<evidence type="ECO:0000313" key="20">
    <source>
        <dbReference type="Proteomes" id="UP001166674"/>
    </source>
</evidence>
<evidence type="ECO:0000256" key="9">
    <source>
        <dbReference type="ARBA" id="ARBA00023242"/>
    </source>
</evidence>
<evidence type="ECO:0000256" key="6">
    <source>
        <dbReference type="ARBA" id="ARBA00022737"/>
    </source>
</evidence>
<evidence type="ECO:0000256" key="15">
    <source>
        <dbReference type="SAM" id="MobiDB-lite"/>
    </source>
</evidence>
<feature type="compositionally biased region" description="Polar residues" evidence="15">
    <location>
        <begin position="255"/>
        <end position="276"/>
    </location>
</feature>
<dbReference type="PROSITE" id="PS50918">
    <property type="entry name" value="WWE"/>
    <property type="match status" value="1"/>
</dbReference>
<evidence type="ECO:0000256" key="14">
    <source>
        <dbReference type="PROSITE-ProRule" id="PRU00723"/>
    </source>
</evidence>
<dbReference type="PROSITE" id="PS51059">
    <property type="entry name" value="PARP_CATALYTIC"/>
    <property type="match status" value="1"/>
</dbReference>
<dbReference type="GO" id="GO:0008270">
    <property type="term" value="F:zinc ion binding"/>
    <property type="evidence" value="ECO:0007669"/>
    <property type="project" value="UniProtKB-KW"/>
</dbReference>
<dbReference type="FunFam" id="1.10.10.10:FF:000428">
    <property type="entry name" value="Zinc finger CCCH-type containing, antiviral 1"/>
    <property type="match status" value="1"/>
</dbReference>
<dbReference type="InterPro" id="IPR040954">
    <property type="entry name" value="Znf-CCCH_8"/>
</dbReference>
<feature type="compositionally biased region" description="Basic residues" evidence="15">
    <location>
        <begin position="235"/>
        <end position="247"/>
    </location>
</feature>
<dbReference type="GO" id="GO:0005737">
    <property type="term" value="C:cytoplasm"/>
    <property type="evidence" value="ECO:0007669"/>
    <property type="project" value="UniProtKB-SubCell"/>
</dbReference>
<dbReference type="PANTHER" id="PTHR45740">
    <property type="entry name" value="POLY [ADP-RIBOSE] POLYMERASE"/>
    <property type="match status" value="1"/>
</dbReference>
<dbReference type="Gene3D" id="1.10.10.10">
    <property type="entry name" value="Winged helix-like DNA-binding domain superfamily/Winged helix DNA-binding domain"/>
    <property type="match status" value="1"/>
</dbReference>
<evidence type="ECO:0000256" key="3">
    <source>
        <dbReference type="ARBA" id="ARBA00022490"/>
    </source>
</evidence>
<dbReference type="SUPFAM" id="SSF117839">
    <property type="entry name" value="WWE domain"/>
    <property type="match status" value="1"/>
</dbReference>
<feature type="domain" description="C3H1-type" evidence="16">
    <location>
        <begin position="173"/>
        <end position="194"/>
    </location>
</feature>
<feature type="compositionally biased region" description="Polar residues" evidence="15">
    <location>
        <begin position="346"/>
        <end position="363"/>
    </location>
</feature>
<dbReference type="GO" id="GO:1990404">
    <property type="term" value="F:NAD+-protein mono-ADP-ribosyltransferase activity"/>
    <property type="evidence" value="ECO:0007669"/>
    <property type="project" value="TreeGrafter"/>
</dbReference>
<dbReference type="GO" id="GO:0061014">
    <property type="term" value="P:positive regulation of mRNA catabolic process"/>
    <property type="evidence" value="ECO:0007669"/>
    <property type="project" value="TreeGrafter"/>
</dbReference>
<evidence type="ECO:0000313" key="19">
    <source>
        <dbReference type="EMBL" id="MBZ3871601.1"/>
    </source>
</evidence>
<feature type="zinc finger region" description="C3H1-type" evidence="14">
    <location>
        <begin position="173"/>
        <end position="194"/>
    </location>
</feature>
<feature type="domain" description="PARP catalytic" evidence="18">
    <location>
        <begin position="561"/>
        <end position="750"/>
    </location>
</feature>
<dbReference type="GO" id="GO:0005634">
    <property type="term" value="C:nucleus"/>
    <property type="evidence" value="ECO:0007669"/>
    <property type="project" value="UniProtKB-SubCell"/>
</dbReference>
<keyword evidence="8 14" id="KW-0862">Zinc</keyword>
<evidence type="ECO:0000256" key="13">
    <source>
        <dbReference type="ARBA" id="ARBA00083132"/>
    </source>
</evidence>
<sequence length="750" mass="85121">MADPEVCCFITKILCAHGGRMSLEALLNKIALSEAQLCEVLEVAGPDRFLVLETGSKAGVTRSVVATTRARVCRRKYCQRACENLHLCKLNLLGRCHYSQSERNLCKYSHEVLSEKNFQVLKNHELSGLNQEELAVLLLQSDPFFMPEICKSYKGEGRKQICSQQPPCERLHICEHFTRGNCSYLNCLRSHNLMDRKVLGIMKEHGLSLDVVQNIQDICNSKHARRNLSGPRAPTPHRRPVVPRGRSKSRERFLQDSQEFFPSASAAAQKSRTSSPDVVGQGPPREDGLVDDLTHKFTHLGGQDRTQSSSVLSKIAGLGGPDQVGSSQKFSENGSPDGIFYRNHSDSTPASSQKGSPTWLNDQGTGRDSLCNKIHSLWPYQWQILVSDTWMDFPYSEKVEEAYCDPKTHIFFVGTDKFNFRNMTCNLSPIRRLSTPSSALIPKSANSVFATKWIWYWKNESDKWVQYGEESNNQPCSNIDSTYLESLFQSCPRGVVPFQAGSRNYELSFQGMIQTNIISKTQKDVIRRPKFVSSLDMHQMKRGPDHQLVRPAAESLLTSELLPQWDLGSHPLNGYQLIELDNQNREYTKISEYFKASMKNFKIEKIKKILNPELLQAFERKKSKMQKEESLLFYATGRAHVDSICVNNFDWTLHGPHELKYGKGNHFAKEAFSSHKNCQYDAKNTIMFVARVLVGNFIEGNMTYTRPPPPNDSCVDTIPNPSIFVIFQKDQMYPAYVIEYSETDKACVIC</sequence>
<dbReference type="PROSITE" id="PS50103">
    <property type="entry name" value="ZF_C3H1"/>
    <property type="match status" value="1"/>
</dbReference>
<dbReference type="PANTHER" id="PTHR45740:SF8">
    <property type="entry name" value="ZINC FINGER CCCH-TYPE ANTIVIRAL PROTEIN 1"/>
    <property type="match status" value="1"/>
</dbReference>
<comment type="similarity">
    <text evidence="10">Belongs to the ARTD/PARP family.</text>
</comment>
<comment type="subcellular location">
    <subcellularLocation>
        <location evidence="2">Cytoplasm</location>
    </subcellularLocation>
    <subcellularLocation>
        <location evidence="1">Nucleus</location>
    </subcellularLocation>
</comment>
<dbReference type="Pfam" id="PF02825">
    <property type="entry name" value="WWE"/>
    <property type="match status" value="1"/>
</dbReference>
<feature type="domain" description="WWE" evidence="17">
    <location>
        <begin position="440"/>
        <end position="527"/>
    </location>
</feature>
<dbReference type="Proteomes" id="UP001166674">
    <property type="component" value="Unassembled WGS sequence"/>
</dbReference>
<keyword evidence="3" id="KW-0963">Cytoplasm</keyword>
<dbReference type="GO" id="GO:0009615">
    <property type="term" value="P:response to virus"/>
    <property type="evidence" value="ECO:0007669"/>
    <property type="project" value="TreeGrafter"/>
</dbReference>
<dbReference type="Pfam" id="PF18606">
    <property type="entry name" value="HTH_53"/>
    <property type="match status" value="1"/>
</dbReference>
<reference evidence="19" key="1">
    <citation type="submission" date="2020-03" db="EMBL/GenBank/DDBJ databases">
        <title>Studies in the Genomics of Life Span.</title>
        <authorList>
            <person name="Glass D."/>
        </authorList>
    </citation>
    <scope>NUCLEOTIDE SEQUENCE</scope>
    <source>
        <strain evidence="19">SUZIE</strain>
        <tissue evidence="19">Muscle</tissue>
    </source>
</reference>
<evidence type="ECO:0000256" key="1">
    <source>
        <dbReference type="ARBA" id="ARBA00004123"/>
    </source>
</evidence>
<evidence type="ECO:0000259" key="18">
    <source>
        <dbReference type="PROSITE" id="PS51059"/>
    </source>
</evidence>
<evidence type="ECO:0000256" key="8">
    <source>
        <dbReference type="ARBA" id="ARBA00022833"/>
    </source>
</evidence>
<dbReference type="AlphaFoldDB" id="A0AA41MGT1"/>
<dbReference type="Pfam" id="PF18633">
    <property type="entry name" value="zf-CCCH_8"/>
    <property type="match status" value="1"/>
</dbReference>
<evidence type="ECO:0000256" key="5">
    <source>
        <dbReference type="ARBA" id="ARBA00022723"/>
    </source>
</evidence>
<dbReference type="GO" id="GO:0032481">
    <property type="term" value="P:positive regulation of type I interferon production"/>
    <property type="evidence" value="ECO:0007669"/>
    <property type="project" value="TreeGrafter"/>
</dbReference>
<dbReference type="InterPro" id="IPR004170">
    <property type="entry name" value="WWE_dom"/>
</dbReference>
<dbReference type="GO" id="GO:0003723">
    <property type="term" value="F:RNA binding"/>
    <property type="evidence" value="ECO:0007669"/>
    <property type="project" value="TreeGrafter"/>
</dbReference>
<feature type="region of interest" description="Disordered" evidence="15">
    <location>
        <begin position="315"/>
        <end position="363"/>
    </location>
</feature>
<feature type="compositionally biased region" description="Polar residues" evidence="15">
    <location>
        <begin position="324"/>
        <end position="334"/>
    </location>
</feature>
<evidence type="ECO:0000256" key="10">
    <source>
        <dbReference type="ARBA" id="ARBA00024347"/>
    </source>
</evidence>
<gene>
    <name evidence="19" type="ORF">SUZIE_113755</name>
</gene>
<dbReference type="EMBL" id="JAATJV010171100">
    <property type="protein sequence ID" value="MBZ3871601.1"/>
    <property type="molecule type" value="Genomic_DNA"/>
</dbReference>
<dbReference type="GO" id="GO:0003950">
    <property type="term" value="F:NAD+ poly-ADP-ribosyltransferase activity"/>
    <property type="evidence" value="ECO:0007669"/>
    <property type="project" value="InterPro"/>
</dbReference>
<dbReference type="CDD" id="cd01439">
    <property type="entry name" value="TCCD_inducible_PARP_like"/>
    <property type="match status" value="1"/>
</dbReference>
<dbReference type="InterPro" id="IPR037197">
    <property type="entry name" value="WWE_dom_sf"/>
</dbReference>
<accession>A0AA41MGT1</accession>
<dbReference type="InterPro" id="IPR057602">
    <property type="entry name" value="Zfn-CCCH_PARP12"/>
</dbReference>
<evidence type="ECO:0000256" key="4">
    <source>
        <dbReference type="ARBA" id="ARBA00022553"/>
    </source>
</evidence>
<evidence type="ECO:0000259" key="17">
    <source>
        <dbReference type="PROSITE" id="PS50918"/>
    </source>
</evidence>
<dbReference type="Pfam" id="PF00644">
    <property type="entry name" value="PARP"/>
    <property type="match status" value="1"/>
</dbReference>
<evidence type="ECO:0000259" key="16">
    <source>
        <dbReference type="PROSITE" id="PS50103"/>
    </source>
</evidence>
<dbReference type="InterPro" id="IPR036388">
    <property type="entry name" value="WH-like_DNA-bd_sf"/>
</dbReference>
<dbReference type="Pfam" id="PF25261">
    <property type="entry name" value="zf-CCCH_PARP12"/>
    <property type="match status" value="1"/>
</dbReference>
<dbReference type="InterPro" id="IPR000571">
    <property type="entry name" value="Znf_CCCH"/>
</dbReference>
<keyword evidence="20" id="KW-1185">Reference proteome</keyword>
<protein>
    <recommendedName>
        <fullName evidence="11">Zinc finger CCCH-type antiviral protein 1</fullName>
    </recommendedName>
    <alternativeName>
        <fullName evidence="13">ADP-ribosyltransferase diphtheria toxin-like 13</fullName>
    </alternativeName>
    <alternativeName>
        <fullName evidence="12">Inactive Poly [ADP-ribose] polymerase 13</fullName>
    </alternativeName>
</protein>
<dbReference type="SUPFAM" id="SSF56399">
    <property type="entry name" value="ADP-ribosylation"/>
    <property type="match status" value="1"/>
</dbReference>